<dbReference type="PROSITE" id="PS50294">
    <property type="entry name" value="WD_REPEATS_REGION"/>
    <property type="match status" value="3"/>
</dbReference>
<dbReference type="CDD" id="cd00200">
    <property type="entry name" value="WD40"/>
    <property type="match status" value="1"/>
</dbReference>
<evidence type="ECO:0000313" key="11">
    <source>
        <dbReference type="Proteomes" id="UP000011083"/>
    </source>
</evidence>
<dbReference type="InterPro" id="IPR001680">
    <property type="entry name" value="WD40_rpt"/>
</dbReference>
<evidence type="ECO:0000256" key="4">
    <source>
        <dbReference type="ARBA" id="ARBA00022737"/>
    </source>
</evidence>
<dbReference type="SMART" id="SM00320">
    <property type="entry name" value="WD40"/>
    <property type="match status" value="6"/>
</dbReference>
<dbReference type="InterPro" id="IPR032028">
    <property type="entry name" value="CSTF1_dimer"/>
</dbReference>
<feature type="repeat" description="WD" evidence="7">
    <location>
        <begin position="183"/>
        <end position="224"/>
    </location>
</feature>
<feature type="compositionally biased region" description="Basic and acidic residues" evidence="8">
    <location>
        <begin position="51"/>
        <end position="67"/>
    </location>
</feature>
<dbReference type="InterPro" id="IPR038184">
    <property type="entry name" value="CSTF1_dimer_sf"/>
</dbReference>
<dbReference type="GO" id="GO:0003723">
    <property type="term" value="F:RNA binding"/>
    <property type="evidence" value="ECO:0007669"/>
    <property type="project" value="TreeGrafter"/>
</dbReference>
<keyword evidence="4" id="KW-0677">Repeat</keyword>
<dbReference type="GeneID" id="14912789"/>
<evidence type="ECO:0000313" key="10">
    <source>
        <dbReference type="EMBL" id="ELR12402.1"/>
    </source>
</evidence>
<evidence type="ECO:0000256" key="7">
    <source>
        <dbReference type="PROSITE-ProRule" id="PRU00221"/>
    </source>
</evidence>
<dbReference type="KEGG" id="acan:ACA1_374710"/>
<feature type="repeat" description="WD" evidence="7">
    <location>
        <begin position="359"/>
        <end position="392"/>
    </location>
</feature>
<dbReference type="PROSITE" id="PS00678">
    <property type="entry name" value="WD_REPEATS_1"/>
    <property type="match status" value="1"/>
</dbReference>
<evidence type="ECO:0000256" key="2">
    <source>
        <dbReference type="ARBA" id="ARBA00022574"/>
    </source>
</evidence>
<sequence>MDKRTLYQLIISQLHEDGFTDIASQLSNVTLIPRPPQVAPQRLYRLASQGRTREAGPGREKDKMAWDKEDDDDSGSVLLGATVRPKGLDFDREKRKLVATGSMDTSVKLADVEKMKAHGDKKDHDHMDDGASRNVTRSFYDHSSTVTDVCFHPTTPLLASCSKDMSIKFFDYSKTHAKRSVKFIQDAVRLRSIDFHPSGDFLLASGKDARIRLYDTRTQQAFVCPNAGDNHSSTVNMVRYRNDGGVYASAGKDGNIKLWDTTSATCISTFPAAHSGNAVTSVQFSRNGRYLLSCGKDSTVKLWDLSTTRPLRIYSGSVLSKRRLPATFSFSEDFVLAPDESGAVAVAWDTRSGDLLHRLTGHNQLVRFIASSPVENALLTCSDDSRARFWVV</sequence>
<evidence type="ECO:0000256" key="6">
    <source>
        <dbReference type="ARBA" id="ARBA00029851"/>
    </source>
</evidence>
<dbReference type="STRING" id="1257118.L8GHC6"/>
<keyword evidence="11" id="KW-1185">Reference proteome</keyword>
<dbReference type="EMBL" id="KB008119">
    <property type="protein sequence ID" value="ELR12402.1"/>
    <property type="molecule type" value="Genomic_DNA"/>
</dbReference>
<dbReference type="Pfam" id="PF16699">
    <property type="entry name" value="CSTF1_dimer"/>
    <property type="match status" value="1"/>
</dbReference>
<dbReference type="Proteomes" id="UP000011083">
    <property type="component" value="Unassembled WGS sequence"/>
</dbReference>
<evidence type="ECO:0000256" key="3">
    <source>
        <dbReference type="ARBA" id="ARBA00022664"/>
    </source>
</evidence>
<dbReference type="InterPro" id="IPR015943">
    <property type="entry name" value="WD40/YVTN_repeat-like_dom_sf"/>
</dbReference>
<dbReference type="AlphaFoldDB" id="L8GHC6"/>
<accession>L8GHC6</accession>
<protein>
    <recommendedName>
        <fullName evidence="6">Cleavage stimulation factor 50 kDa subunit</fullName>
    </recommendedName>
</protein>
<dbReference type="VEuPathDB" id="AmoebaDB:ACA1_374710"/>
<dbReference type="InterPro" id="IPR020472">
    <property type="entry name" value="WD40_PAC1"/>
</dbReference>
<feature type="domain" description="Cleavage stimulation factor subunit 1 dimerisation" evidence="9">
    <location>
        <begin position="4"/>
        <end position="53"/>
    </location>
</feature>
<dbReference type="InterPro" id="IPR044633">
    <property type="entry name" value="CstF1-like"/>
</dbReference>
<dbReference type="RefSeq" id="XP_004334415.1">
    <property type="nucleotide sequence ID" value="XM_004334367.1"/>
</dbReference>
<proteinExistence type="predicted"/>
<dbReference type="GO" id="GO:0031124">
    <property type="term" value="P:mRNA 3'-end processing"/>
    <property type="evidence" value="ECO:0007669"/>
    <property type="project" value="InterPro"/>
</dbReference>
<organism evidence="10 11">
    <name type="scientific">Acanthamoeba castellanii (strain ATCC 30010 / Neff)</name>
    <dbReference type="NCBI Taxonomy" id="1257118"/>
    <lineage>
        <taxon>Eukaryota</taxon>
        <taxon>Amoebozoa</taxon>
        <taxon>Discosea</taxon>
        <taxon>Longamoebia</taxon>
        <taxon>Centramoebida</taxon>
        <taxon>Acanthamoebidae</taxon>
        <taxon>Acanthamoeba</taxon>
    </lineage>
</organism>
<dbReference type="PANTHER" id="PTHR44133">
    <property type="entry name" value="CLEAVAGE STIMULATION FACTOR SUBUNIT 1"/>
    <property type="match status" value="1"/>
</dbReference>
<dbReference type="SUPFAM" id="SSF50978">
    <property type="entry name" value="WD40 repeat-like"/>
    <property type="match status" value="1"/>
</dbReference>
<dbReference type="PANTHER" id="PTHR44133:SF2">
    <property type="entry name" value="CLEAVAGE STIMULATION FACTOR SUBUNIT 1"/>
    <property type="match status" value="1"/>
</dbReference>
<dbReference type="InterPro" id="IPR036322">
    <property type="entry name" value="WD40_repeat_dom_sf"/>
</dbReference>
<evidence type="ECO:0000259" key="9">
    <source>
        <dbReference type="Pfam" id="PF16699"/>
    </source>
</evidence>
<feature type="region of interest" description="Disordered" evidence="8">
    <location>
        <begin position="47"/>
        <end position="78"/>
    </location>
</feature>
<comment type="subcellular location">
    <subcellularLocation>
        <location evidence="1">Nucleus</location>
    </subcellularLocation>
</comment>
<dbReference type="Gene3D" id="2.130.10.10">
    <property type="entry name" value="YVTN repeat-like/Quinoprotein amine dehydrogenase"/>
    <property type="match status" value="3"/>
</dbReference>
<evidence type="ECO:0000256" key="8">
    <source>
        <dbReference type="SAM" id="MobiDB-lite"/>
    </source>
</evidence>
<keyword evidence="5" id="KW-0539">Nucleus</keyword>
<reference evidence="10 11" key="1">
    <citation type="journal article" date="2013" name="Genome Biol.">
        <title>Genome of Acanthamoeba castellanii highlights extensive lateral gene transfer and early evolution of tyrosine kinase signaling.</title>
        <authorList>
            <person name="Clarke M."/>
            <person name="Lohan A.J."/>
            <person name="Liu B."/>
            <person name="Lagkouvardos I."/>
            <person name="Roy S."/>
            <person name="Zafar N."/>
            <person name="Bertelli C."/>
            <person name="Schilde C."/>
            <person name="Kianianmomeni A."/>
            <person name="Burglin T.R."/>
            <person name="Frech C."/>
            <person name="Turcotte B."/>
            <person name="Kopec K.O."/>
            <person name="Synnott J.M."/>
            <person name="Choo C."/>
            <person name="Paponov I."/>
            <person name="Finkler A."/>
            <person name="Soon Heng Tan C."/>
            <person name="Hutchins A.P."/>
            <person name="Weinmeier T."/>
            <person name="Rattei T."/>
            <person name="Chu J.S."/>
            <person name="Gimenez G."/>
            <person name="Irimia M."/>
            <person name="Rigden D.J."/>
            <person name="Fitzpatrick D.A."/>
            <person name="Lorenzo-Morales J."/>
            <person name="Bateman A."/>
            <person name="Chiu C.H."/>
            <person name="Tang P."/>
            <person name="Hegemann P."/>
            <person name="Fromm H."/>
            <person name="Raoult D."/>
            <person name="Greub G."/>
            <person name="Miranda-Saavedra D."/>
            <person name="Chen N."/>
            <person name="Nash P."/>
            <person name="Ginger M.L."/>
            <person name="Horn M."/>
            <person name="Schaap P."/>
            <person name="Caler L."/>
            <person name="Loftus B."/>
        </authorList>
    </citation>
    <scope>NUCLEOTIDE SEQUENCE [LARGE SCALE GENOMIC DNA]</scope>
    <source>
        <strain evidence="10 11">Neff</strain>
    </source>
</reference>
<dbReference type="PRINTS" id="PR00320">
    <property type="entry name" value="GPROTEINBRPT"/>
</dbReference>
<evidence type="ECO:0000256" key="1">
    <source>
        <dbReference type="ARBA" id="ARBA00004123"/>
    </source>
</evidence>
<feature type="repeat" description="WD" evidence="7">
    <location>
        <begin position="139"/>
        <end position="180"/>
    </location>
</feature>
<dbReference type="Gene3D" id="1.20.960.50">
    <property type="entry name" value="Cleavage stimulation factor subunit 1, dimerisation domain"/>
    <property type="match status" value="1"/>
</dbReference>
<dbReference type="PROSITE" id="PS50082">
    <property type="entry name" value="WD_REPEATS_2"/>
    <property type="match status" value="5"/>
</dbReference>
<feature type="repeat" description="WD" evidence="7">
    <location>
        <begin position="228"/>
        <end position="269"/>
    </location>
</feature>
<dbReference type="OrthoDB" id="14421at2759"/>
<name>L8GHC6_ACACF</name>
<dbReference type="GO" id="GO:0005848">
    <property type="term" value="C:mRNA cleavage stimulating factor complex"/>
    <property type="evidence" value="ECO:0007669"/>
    <property type="project" value="InterPro"/>
</dbReference>
<feature type="repeat" description="WD" evidence="7">
    <location>
        <begin position="272"/>
        <end position="313"/>
    </location>
</feature>
<dbReference type="Pfam" id="PF00400">
    <property type="entry name" value="WD40"/>
    <property type="match status" value="5"/>
</dbReference>
<keyword evidence="3" id="KW-0507">mRNA processing</keyword>
<dbReference type="InterPro" id="IPR019775">
    <property type="entry name" value="WD40_repeat_CS"/>
</dbReference>
<dbReference type="OMA" id="HTEDYVM"/>
<gene>
    <name evidence="10" type="ORF">ACA1_374710</name>
</gene>
<evidence type="ECO:0000256" key="5">
    <source>
        <dbReference type="ARBA" id="ARBA00023242"/>
    </source>
</evidence>
<keyword evidence="2 7" id="KW-0853">WD repeat</keyword>